<dbReference type="WBParaSite" id="jg24810">
    <property type="protein sequence ID" value="jg24810"/>
    <property type="gene ID" value="jg24810"/>
</dbReference>
<evidence type="ECO:0000256" key="3">
    <source>
        <dbReference type="ARBA" id="ARBA00043952"/>
    </source>
</evidence>
<evidence type="ECO:0000313" key="5">
    <source>
        <dbReference type="Proteomes" id="UP000887574"/>
    </source>
</evidence>
<dbReference type="PANTHER" id="PTHR46042:SF1">
    <property type="entry name" value="DIPHTHINE METHYLTRANSFERASE"/>
    <property type="match status" value="1"/>
</dbReference>
<evidence type="ECO:0000256" key="1">
    <source>
        <dbReference type="ARBA" id="ARBA00022574"/>
    </source>
</evidence>
<dbReference type="Proteomes" id="UP000887574">
    <property type="component" value="Unplaced"/>
</dbReference>
<sequence length="426" mass="46519">MGVEGIEIVKKFEKIQKYRRLLQFSANTHSLHYYCCCWLGAGGIAGQPAKGSAPRPAVASSSQAVSQPADGSAPRPAAVSSQVSSRVVQPALKLREKASQSQQRMDRPESYSISSFVLQKCPAKTYPPIHHSISARKQKVGMNHKLISYIQIPNEGPAFAAYMPELSSINPNKQPSLVVSTYQLNPKLQEQAPELNHQTSESRCGSILLLSTSSASTSQQLNPVGLTITHRIRTDGGGKLAIMDLSEICRKKEVDDACGSTSTSDELSTGMMLNASLSKSTQEIVCSDNLGDLMTVDCNTLKLARKWKAHNFKYTEAACEVWTCCWIDGDQQVCASGAEDCQLKLNGGVWHVEEMEESNFLLAACMYGGWNIINLQDDTCYTNQDQGANLLYGATSGKAAAKDTFTIASCIFNNKSVYEHQLKIRE</sequence>
<dbReference type="InterPro" id="IPR052415">
    <property type="entry name" value="Diphthine_MTase"/>
</dbReference>
<reference evidence="6" key="1">
    <citation type="submission" date="2022-11" db="UniProtKB">
        <authorList>
            <consortium name="WormBaseParasite"/>
        </authorList>
    </citation>
    <scope>IDENTIFICATION</scope>
</reference>
<dbReference type="InterPro" id="IPR036322">
    <property type="entry name" value="WD40_repeat_dom_sf"/>
</dbReference>
<dbReference type="GO" id="GO:0017183">
    <property type="term" value="P:protein histidyl modification to diphthamide"/>
    <property type="evidence" value="ECO:0007669"/>
    <property type="project" value="TreeGrafter"/>
</dbReference>
<evidence type="ECO:0000313" key="6">
    <source>
        <dbReference type="WBParaSite" id="jg24810"/>
    </source>
</evidence>
<feature type="region of interest" description="Disordered" evidence="4">
    <location>
        <begin position="49"/>
        <end position="84"/>
    </location>
</feature>
<dbReference type="AlphaFoldDB" id="A0A915DYI1"/>
<dbReference type="SUPFAM" id="SSF50978">
    <property type="entry name" value="WD40 repeat-like"/>
    <property type="match status" value="1"/>
</dbReference>
<dbReference type="GO" id="GO:0061685">
    <property type="term" value="F:diphthine methylesterase activity"/>
    <property type="evidence" value="ECO:0007669"/>
    <property type="project" value="TreeGrafter"/>
</dbReference>
<protein>
    <submittedName>
        <fullName evidence="6">Uncharacterized protein</fullName>
    </submittedName>
</protein>
<keyword evidence="2" id="KW-0677">Repeat</keyword>
<comment type="pathway">
    <text evidence="3">Protein modification.</text>
</comment>
<evidence type="ECO:0000256" key="4">
    <source>
        <dbReference type="SAM" id="MobiDB-lite"/>
    </source>
</evidence>
<accession>A0A915DYI1</accession>
<keyword evidence="1" id="KW-0853">WD repeat</keyword>
<keyword evidence="5" id="KW-1185">Reference proteome</keyword>
<name>A0A915DYI1_9BILA</name>
<evidence type="ECO:0000256" key="2">
    <source>
        <dbReference type="ARBA" id="ARBA00022737"/>
    </source>
</evidence>
<proteinExistence type="predicted"/>
<dbReference type="PANTHER" id="PTHR46042">
    <property type="entry name" value="DIPHTHINE METHYLTRANSFERASE"/>
    <property type="match status" value="1"/>
</dbReference>
<dbReference type="GO" id="GO:0005737">
    <property type="term" value="C:cytoplasm"/>
    <property type="evidence" value="ECO:0007669"/>
    <property type="project" value="TreeGrafter"/>
</dbReference>
<feature type="compositionally biased region" description="Low complexity" evidence="4">
    <location>
        <begin position="52"/>
        <end position="84"/>
    </location>
</feature>
<organism evidence="5 6">
    <name type="scientific">Ditylenchus dipsaci</name>
    <dbReference type="NCBI Taxonomy" id="166011"/>
    <lineage>
        <taxon>Eukaryota</taxon>
        <taxon>Metazoa</taxon>
        <taxon>Ecdysozoa</taxon>
        <taxon>Nematoda</taxon>
        <taxon>Chromadorea</taxon>
        <taxon>Rhabditida</taxon>
        <taxon>Tylenchina</taxon>
        <taxon>Tylenchomorpha</taxon>
        <taxon>Sphaerularioidea</taxon>
        <taxon>Anguinidae</taxon>
        <taxon>Anguininae</taxon>
        <taxon>Ditylenchus</taxon>
    </lineage>
</organism>